<dbReference type="AlphaFoldDB" id="A0A061G8M1"/>
<dbReference type="EMBL" id="CM001884">
    <property type="protein sequence ID" value="EOY26170.1"/>
    <property type="molecule type" value="Genomic_DNA"/>
</dbReference>
<dbReference type="Gramene" id="EOY26170">
    <property type="protein sequence ID" value="EOY26170"/>
    <property type="gene ID" value="TCM_027586"/>
</dbReference>
<protein>
    <submittedName>
        <fullName evidence="1">Uncharacterized protein</fullName>
    </submittedName>
</protein>
<gene>
    <name evidence="1" type="ORF">TCM_027586</name>
</gene>
<accession>A0A061G8M1</accession>
<sequence>MLHQNPAVQLFHSRQVYGRHNQPVQHCLVKGICLSVDCDEDIFEIEKIENRQKCSSL</sequence>
<name>A0A061G8M1_THECC</name>
<keyword evidence="2" id="KW-1185">Reference proteome</keyword>
<dbReference type="InParanoid" id="A0A061G8M1"/>
<dbReference type="Proteomes" id="UP000026915">
    <property type="component" value="Chromosome 6"/>
</dbReference>
<dbReference type="HOGENOM" id="CLU_3000309_0_0_1"/>
<proteinExistence type="predicted"/>
<evidence type="ECO:0000313" key="2">
    <source>
        <dbReference type="Proteomes" id="UP000026915"/>
    </source>
</evidence>
<reference evidence="1 2" key="1">
    <citation type="journal article" date="2013" name="Genome Biol.">
        <title>The genome sequence of the most widely cultivated cacao type and its use to identify candidate genes regulating pod color.</title>
        <authorList>
            <person name="Motamayor J.C."/>
            <person name="Mockaitis K."/>
            <person name="Schmutz J."/>
            <person name="Haiminen N."/>
            <person name="Iii D.L."/>
            <person name="Cornejo O."/>
            <person name="Findley S.D."/>
            <person name="Zheng P."/>
            <person name="Utro F."/>
            <person name="Royaert S."/>
            <person name="Saski C."/>
            <person name="Jenkins J."/>
            <person name="Podicheti R."/>
            <person name="Zhao M."/>
            <person name="Scheffler B.E."/>
            <person name="Stack J.C."/>
            <person name="Feltus F.A."/>
            <person name="Mustiga G.M."/>
            <person name="Amores F."/>
            <person name="Phillips W."/>
            <person name="Marelli J.P."/>
            <person name="May G.D."/>
            <person name="Shapiro H."/>
            <person name="Ma J."/>
            <person name="Bustamante C.D."/>
            <person name="Schnell R.J."/>
            <person name="Main D."/>
            <person name="Gilbert D."/>
            <person name="Parida L."/>
            <person name="Kuhn D.N."/>
        </authorList>
    </citation>
    <scope>NUCLEOTIDE SEQUENCE [LARGE SCALE GENOMIC DNA]</scope>
    <source>
        <strain evidence="2">cv. Matina 1-6</strain>
    </source>
</reference>
<organism evidence="1 2">
    <name type="scientific">Theobroma cacao</name>
    <name type="common">Cacao</name>
    <name type="synonym">Cocoa</name>
    <dbReference type="NCBI Taxonomy" id="3641"/>
    <lineage>
        <taxon>Eukaryota</taxon>
        <taxon>Viridiplantae</taxon>
        <taxon>Streptophyta</taxon>
        <taxon>Embryophyta</taxon>
        <taxon>Tracheophyta</taxon>
        <taxon>Spermatophyta</taxon>
        <taxon>Magnoliopsida</taxon>
        <taxon>eudicotyledons</taxon>
        <taxon>Gunneridae</taxon>
        <taxon>Pentapetalae</taxon>
        <taxon>rosids</taxon>
        <taxon>malvids</taxon>
        <taxon>Malvales</taxon>
        <taxon>Malvaceae</taxon>
        <taxon>Byttnerioideae</taxon>
        <taxon>Theobroma</taxon>
    </lineage>
</organism>
<evidence type="ECO:0000313" key="1">
    <source>
        <dbReference type="EMBL" id="EOY26170.1"/>
    </source>
</evidence>